<reference evidence="2" key="1">
    <citation type="submission" date="2016-09" db="EMBL/GenBank/DDBJ databases">
        <title>Genome Sequence of Bathymodiolus thermophilus sulfur-oxidizing gill endosymbiont.</title>
        <authorList>
            <person name="Ponnudurai R."/>
            <person name="Kleiner M."/>
            <person name="Sayavedra L."/>
            <person name="Thuermer A."/>
            <person name="Felbeck H."/>
            <person name="Schlueter R."/>
            <person name="Schweder T."/>
            <person name="Markert S."/>
        </authorList>
    </citation>
    <scope>NUCLEOTIDE SEQUENCE [LARGE SCALE GENOMIC DNA]</scope>
    <source>
        <strain evidence="2">BAT/CrabSpa'14</strain>
    </source>
</reference>
<evidence type="ECO:0000313" key="1">
    <source>
        <dbReference type="EMBL" id="OJA03222.1"/>
    </source>
</evidence>
<sequence length="122" mass="14401">TAGLDLVAWLSFSNDDNQNNIQIFLAQCATGKQWENKQYETKKITNHYIDFKSEANHIFFMPYDCRNTDRSSFAEENIIFDGLFFDRIRILYLLKNEINQIMNFASFNSIVDYAISYEEEIV</sequence>
<gene>
    <name evidence="1" type="ORF">BGC33_02325</name>
</gene>
<accession>A0A1J8P0T3</accession>
<dbReference type="AlphaFoldDB" id="A0A1J8P0T3"/>
<organism evidence="1 2">
    <name type="scientific">Bathymodiolus thermophilus thioautotrophic gill symbiont</name>
    <dbReference type="NCBI Taxonomy" id="2360"/>
    <lineage>
        <taxon>Bacteria</taxon>
        <taxon>Pseudomonadati</taxon>
        <taxon>Pseudomonadota</taxon>
        <taxon>Gammaproteobacteria</taxon>
        <taxon>sulfur-oxidizing symbionts</taxon>
    </lineage>
</organism>
<dbReference type="EMBL" id="MIQH01000909">
    <property type="protein sequence ID" value="OJA03222.1"/>
    <property type="molecule type" value="Genomic_DNA"/>
</dbReference>
<evidence type="ECO:0000313" key="2">
    <source>
        <dbReference type="Proteomes" id="UP000182798"/>
    </source>
</evidence>
<name>A0A1J8P0T3_9GAMM</name>
<comment type="caution">
    <text evidence="1">The sequence shown here is derived from an EMBL/GenBank/DDBJ whole genome shotgun (WGS) entry which is preliminary data.</text>
</comment>
<feature type="non-terminal residue" evidence="1">
    <location>
        <position position="1"/>
    </location>
</feature>
<proteinExistence type="predicted"/>
<dbReference type="Proteomes" id="UP000182798">
    <property type="component" value="Unassembled WGS sequence"/>
</dbReference>
<protein>
    <submittedName>
        <fullName evidence="1">Uncharacterized protein</fullName>
    </submittedName>
</protein>